<feature type="compositionally biased region" description="Basic and acidic residues" evidence="7">
    <location>
        <begin position="237"/>
        <end position="247"/>
    </location>
</feature>
<dbReference type="Pfam" id="PF00831">
    <property type="entry name" value="Ribosomal_L29"/>
    <property type="match status" value="1"/>
</dbReference>
<name>S5LYE8_9MOLU</name>
<keyword evidence="3 5" id="KW-0687">Ribonucleoprotein</keyword>
<dbReference type="PROSITE" id="PS00579">
    <property type="entry name" value="RIBOSOMAL_L29"/>
    <property type="match status" value="1"/>
</dbReference>
<accession>S5LYE8</accession>
<keyword evidence="9" id="KW-1185">Reference proteome</keyword>
<evidence type="ECO:0000313" key="8">
    <source>
        <dbReference type="EMBL" id="AGR41606.1"/>
    </source>
</evidence>
<dbReference type="SUPFAM" id="SSF46561">
    <property type="entry name" value="Ribosomal protein L29 (L29p)"/>
    <property type="match status" value="1"/>
</dbReference>
<dbReference type="GO" id="GO:0005840">
    <property type="term" value="C:ribosome"/>
    <property type="evidence" value="ECO:0007669"/>
    <property type="project" value="UniProtKB-KW"/>
</dbReference>
<dbReference type="HOGENOM" id="CLU_986624_0_0_14"/>
<dbReference type="GO" id="GO:0006412">
    <property type="term" value="P:translation"/>
    <property type="evidence" value="ECO:0007669"/>
    <property type="project" value="UniProtKB-UniRule"/>
</dbReference>
<dbReference type="InterPro" id="IPR001854">
    <property type="entry name" value="Ribosomal_uL29"/>
</dbReference>
<evidence type="ECO:0000256" key="2">
    <source>
        <dbReference type="ARBA" id="ARBA00022980"/>
    </source>
</evidence>
<dbReference type="Gene3D" id="1.10.287.310">
    <property type="match status" value="1"/>
</dbReference>
<dbReference type="InterPro" id="IPR018254">
    <property type="entry name" value="Ribosomal_uL29_CS"/>
</dbReference>
<protein>
    <recommendedName>
        <fullName evidence="4 5">Large ribosomal subunit protein uL29</fullName>
    </recommendedName>
</protein>
<dbReference type="HAMAP" id="MF_00374">
    <property type="entry name" value="Ribosomal_uL29"/>
    <property type="match status" value="1"/>
</dbReference>
<dbReference type="PATRIC" id="fig|1276220.3.peg.1038"/>
<dbReference type="EMBL" id="CP005074">
    <property type="protein sequence ID" value="AGR41606.1"/>
    <property type="molecule type" value="Genomic_DNA"/>
</dbReference>
<evidence type="ECO:0000256" key="5">
    <source>
        <dbReference type="HAMAP-Rule" id="MF_00374"/>
    </source>
</evidence>
<dbReference type="GO" id="GO:0003735">
    <property type="term" value="F:structural constituent of ribosome"/>
    <property type="evidence" value="ECO:0007669"/>
    <property type="project" value="InterPro"/>
</dbReference>
<dbReference type="GO" id="GO:1990904">
    <property type="term" value="C:ribonucleoprotein complex"/>
    <property type="evidence" value="ECO:0007669"/>
    <property type="project" value="UniProtKB-KW"/>
</dbReference>
<keyword evidence="6" id="KW-0175">Coiled coil</keyword>
<dbReference type="eggNOG" id="COG0255">
    <property type="taxonomic scope" value="Bacteria"/>
</dbReference>
<proteinExistence type="inferred from homology"/>
<keyword evidence="2 5" id="KW-0689">Ribosomal protein</keyword>
<feature type="coiled-coil region" evidence="6">
    <location>
        <begin position="73"/>
        <end position="104"/>
    </location>
</feature>
<dbReference type="InterPro" id="IPR036049">
    <property type="entry name" value="Ribosomal_uL29_sf"/>
</dbReference>
<evidence type="ECO:0000256" key="7">
    <source>
        <dbReference type="SAM" id="MobiDB-lite"/>
    </source>
</evidence>
<evidence type="ECO:0000256" key="1">
    <source>
        <dbReference type="ARBA" id="ARBA00009254"/>
    </source>
</evidence>
<organism evidence="8 9">
    <name type="scientific">Spiroplasma taiwanense CT-1</name>
    <dbReference type="NCBI Taxonomy" id="1276220"/>
    <lineage>
        <taxon>Bacteria</taxon>
        <taxon>Bacillati</taxon>
        <taxon>Mycoplasmatota</taxon>
        <taxon>Mollicutes</taxon>
        <taxon>Entomoplasmatales</taxon>
        <taxon>Spiroplasmataceae</taxon>
        <taxon>Spiroplasma</taxon>
    </lineage>
</organism>
<feature type="compositionally biased region" description="Basic residues" evidence="7">
    <location>
        <begin position="249"/>
        <end position="260"/>
    </location>
</feature>
<dbReference type="AlphaFoldDB" id="S5LYE8"/>
<evidence type="ECO:0000313" key="9">
    <source>
        <dbReference type="Proteomes" id="UP000014984"/>
    </source>
</evidence>
<dbReference type="CDD" id="cd00427">
    <property type="entry name" value="Ribosomal_L29_HIP"/>
    <property type="match status" value="1"/>
</dbReference>
<sequence>MSKAVDFMLELRTKTIEDLIKLGEDRRAELFALKFQAAVGSLEQTHRIKTLKKDVARIEFLLSERKNAGEIINKNIKANYSKAVEEAEKAGKQVRKKHKEMIEKLQSEQFGSDNAISEDAIMAAMQQATENENLEAVEVKSAPKKESVAKSAAKKEVEVKSAPKKESVAKVKEIELPNLQKGEAKSTGKGKAALESIKPKTVKVGTVKGEGIEGIELKLSKKPKNAKTYTFGSNAQEAKKQIEEANKKAAAKKTTTKGAK</sequence>
<dbReference type="Proteomes" id="UP000014984">
    <property type="component" value="Chromosome"/>
</dbReference>
<dbReference type="KEGG" id="stai:STAIW_v1c10200"/>
<dbReference type="STRING" id="1276220.STAIW_v1c10200"/>
<evidence type="ECO:0000256" key="6">
    <source>
        <dbReference type="SAM" id="Coils"/>
    </source>
</evidence>
<evidence type="ECO:0000256" key="3">
    <source>
        <dbReference type="ARBA" id="ARBA00023274"/>
    </source>
</evidence>
<comment type="similarity">
    <text evidence="1 5">Belongs to the universal ribosomal protein uL29 family.</text>
</comment>
<dbReference type="NCBIfam" id="TIGR00012">
    <property type="entry name" value="L29"/>
    <property type="match status" value="1"/>
</dbReference>
<dbReference type="OrthoDB" id="9815192at2"/>
<feature type="region of interest" description="Disordered" evidence="7">
    <location>
        <begin position="232"/>
        <end position="260"/>
    </location>
</feature>
<evidence type="ECO:0000256" key="4">
    <source>
        <dbReference type="ARBA" id="ARBA00035204"/>
    </source>
</evidence>
<reference evidence="8 9" key="1">
    <citation type="journal article" date="2013" name="Genome Biol. Evol.">
        <title>Comparison of metabolic capacities and inference of gene content evolution in mosquito-associated Spiroplasma diminutum and S. taiwanense.</title>
        <authorList>
            <person name="Lo W.S."/>
            <person name="Ku C."/>
            <person name="Chen L.L."/>
            <person name="Chang T.H."/>
            <person name="Kuo C.H."/>
        </authorList>
    </citation>
    <scope>NUCLEOTIDE SEQUENCE [LARGE SCALE GENOMIC DNA]</scope>
    <source>
        <strain evidence="8">CT-1</strain>
    </source>
</reference>
<gene>
    <name evidence="5 8" type="primary">rpmC</name>
    <name evidence="8" type="ORF">STAIW_v1c10200</name>
</gene>